<comment type="caution">
    <text evidence="1">The sequence shown here is derived from an EMBL/GenBank/DDBJ whole genome shotgun (WGS) entry which is preliminary data.</text>
</comment>
<name>A0AAD8EUQ2_BIOPF</name>
<protein>
    <submittedName>
        <fullName evidence="1">Uncharacterized protein</fullName>
    </submittedName>
</protein>
<organism evidence="1 2">
    <name type="scientific">Biomphalaria pfeifferi</name>
    <name type="common">Bloodfluke planorb</name>
    <name type="synonym">Freshwater snail</name>
    <dbReference type="NCBI Taxonomy" id="112525"/>
    <lineage>
        <taxon>Eukaryota</taxon>
        <taxon>Metazoa</taxon>
        <taxon>Spiralia</taxon>
        <taxon>Lophotrochozoa</taxon>
        <taxon>Mollusca</taxon>
        <taxon>Gastropoda</taxon>
        <taxon>Heterobranchia</taxon>
        <taxon>Euthyneura</taxon>
        <taxon>Panpulmonata</taxon>
        <taxon>Hygrophila</taxon>
        <taxon>Lymnaeoidea</taxon>
        <taxon>Planorbidae</taxon>
        <taxon>Biomphalaria</taxon>
    </lineage>
</organism>
<reference evidence="1" key="1">
    <citation type="journal article" date="2023" name="PLoS Negl. Trop. Dis.">
        <title>A genome sequence for Biomphalaria pfeifferi, the major vector snail for the human-infecting parasite Schistosoma mansoni.</title>
        <authorList>
            <person name="Bu L."/>
            <person name="Lu L."/>
            <person name="Laidemitt M.R."/>
            <person name="Zhang S.M."/>
            <person name="Mutuku M."/>
            <person name="Mkoji G."/>
            <person name="Steinauer M."/>
            <person name="Loker E.S."/>
        </authorList>
    </citation>
    <scope>NUCLEOTIDE SEQUENCE</scope>
    <source>
        <strain evidence="1">KasaAsao</strain>
    </source>
</reference>
<dbReference type="Proteomes" id="UP001233172">
    <property type="component" value="Unassembled WGS sequence"/>
</dbReference>
<gene>
    <name evidence="1" type="ORF">Bpfe_029509</name>
</gene>
<feature type="non-terminal residue" evidence="1">
    <location>
        <position position="1"/>
    </location>
</feature>
<sequence>ACLIPQSEPFPCFISLNSQERVISPSRYFVLQNTNLERHKLLMIVGLDDLFHEEYNLL</sequence>
<accession>A0AAD8EUQ2</accession>
<keyword evidence="2" id="KW-1185">Reference proteome</keyword>
<proteinExistence type="predicted"/>
<evidence type="ECO:0000313" key="1">
    <source>
        <dbReference type="EMBL" id="KAK0041087.1"/>
    </source>
</evidence>
<reference evidence="1" key="2">
    <citation type="submission" date="2023-04" db="EMBL/GenBank/DDBJ databases">
        <authorList>
            <person name="Bu L."/>
            <person name="Lu L."/>
            <person name="Laidemitt M.R."/>
            <person name="Zhang S.M."/>
            <person name="Mutuku M."/>
            <person name="Mkoji G."/>
            <person name="Steinauer M."/>
            <person name="Loker E.S."/>
        </authorList>
    </citation>
    <scope>NUCLEOTIDE SEQUENCE</scope>
    <source>
        <strain evidence="1">KasaAsao</strain>
        <tissue evidence="1">Whole Snail</tissue>
    </source>
</reference>
<dbReference type="EMBL" id="JASAOG010000289">
    <property type="protein sequence ID" value="KAK0041087.1"/>
    <property type="molecule type" value="Genomic_DNA"/>
</dbReference>
<evidence type="ECO:0000313" key="2">
    <source>
        <dbReference type="Proteomes" id="UP001233172"/>
    </source>
</evidence>
<dbReference type="AlphaFoldDB" id="A0AAD8EUQ2"/>